<sequence length="351" mass="38559">MVENYFNTGSSNRSFRSNGSQRGFDCRPQFRQQKSVSLRNNCEPSTSAAAAVVRASYDNCGCPTRKLSMSASSSPTRFNATTMPEICSNDLNSGAGMLSSTPQSAYGMSRNSCGHSAASLVQESCNNLSKASTASCCCCCPHCGKPQDPTQTTTTTTAACPPPKPALPCRPKPKPTKEETPSPEVEFKCRMRKLQLENLVKDQYCPGAIQSTIDCEQDFNEASFRLVFGCDPLPCTLPTVEPISLLEAFAMRVELERCLLAEETNYAEQRRSSRRGSNELDEVDEYFGKKYKTALNEALASFLKAERCYYLENPDMNALSMDAQINKTCTCLPSSSFKITAYTGNTRPNMQ</sequence>
<dbReference type="OrthoDB" id="8062712at2759"/>
<organism evidence="2">
    <name type="scientific">Bactrocera latifrons</name>
    <name type="common">Malaysian fruit fly</name>
    <name type="synonym">Chaetodacus latifrons</name>
    <dbReference type="NCBI Taxonomy" id="174628"/>
    <lineage>
        <taxon>Eukaryota</taxon>
        <taxon>Metazoa</taxon>
        <taxon>Ecdysozoa</taxon>
        <taxon>Arthropoda</taxon>
        <taxon>Hexapoda</taxon>
        <taxon>Insecta</taxon>
        <taxon>Pterygota</taxon>
        <taxon>Neoptera</taxon>
        <taxon>Endopterygota</taxon>
        <taxon>Diptera</taxon>
        <taxon>Brachycera</taxon>
        <taxon>Muscomorpha</taxon>
        <taxon>Tephritoidea</taxon>
        <taxon>Tephritidae</taxon>
        <taxon>Bactrocera</taxon>
        <taxon>Bactrocera</taxon>
    </lineage>
</organism>
<evidence type="ECO:0000313" key="2">
    <source>
        <dbReference type="EMBL" id="JAI39131.1"/>
    </source>
</evidence>
<reference evidence="2" key="1">
    <citation type="submission" date="2015-06" db="EMBL/GenBank/DDBJ databases">
        <authorList>
            <person name="Hoefler B.C."/>
            <person name="Straight P.D."/>
        </authorList>
    </citation>
    <scope>NUCLEOTIDE SEQUENCE</scope>
</reference>
<accession>A0A0K8VJQ5</accession>
<name>A0A0K8VJQ5_BACLA</name>
<evidence type="ECO:0000256" key="1">
    <source>
        <dbReference type="SAM" id="MobiDB-lite"/>
    </source>
</evidence>
<feature type="region of interest" description="Disordered" evidence="1">
    <location>
        <begin position="1"/>
        <end position="26"/>
    </location>
</feature>
<dbReference type="EMBL" id="GDHF01013183">
    <property type="protein sequence ID" value="JAI39131.1"/>
    <property type="molecule type" value="Transcribed_RNA"/>
</dbReference>
<gene>
    <name evidence="2" type="ORF">c0_g1_i1</name>
</gene>
<protein>
    <submittedName>
        <fullName evidence="2">Uncharacterized protein</fullName>
    </submittedName>
</protein>
<feature type="compositionally biased region" description="Low complexity" evidence="1">
    <location>
        <begin position="1"/>
        <end position="23"/>
    </location>
</feature>
<proteinExistence type="predicted"/>
<dbReference type="AlphaFoldDB" id="A0A0K8VJQ5"/>